<dbReference type="Pfam" id="PF03772">
    <property type="entry name" value="Competence"/>
    <property type="match status" value="1"/>
</dbReference>
<dbReference type="InterPro" id="IPR052159">
    <property type="entry name" value="Competence_DNA_uptake"/>
</dbReference>
<evidence type="ECO:0000256" key="4">
    <source>
        <dbReference type="ARBA" id="ARBA00022989"/>
    </source>
</evidence>
<dbReference type="KEGG" id="atx:GCD22_03244"/>
<evidence type="ECO:0000256" key="3">
    <source>
        <dbReference type="ARBA" id="ARBA00022692"/>
    </source>
</evidence>
<evidence type="ECO:0000313" key="8">
    <source>
        <dbReference type="EMBL" id="QFX97336.1"/>
    </source>
</evidence>
<evidence type="ECO:0000256" key="2">
    <source>
        <dbReference type="ARBA" id="ARBA00022475"/>
    </source>
</evidence>
<feature type="transmembrane region" description="Helical" evidence="6">
    <location>
        <begin position="452"/>
        <end position="474"/>
    </location>
</feature>
<gene>
    <name evidence="8" type="primary">comA</name>
    <name evidence="8" type="ORF">GCD22_03244</name>
</gene>
<dbReference type="RefSeq" id="WP_226852278.1">
    <property type="nucleotide sequence ID" value="NZ_CP045571.1"/>
</dbReference>
<feature type="transmembrane region" description="Helical" evidence="6">
    <location>
        <begin position="26"/>
        <end position="44"/>
    </location>
</feature>
<feature type="transmembrane region" description="Helical" evidence="6">
    <location>
        <begin position="421"/>
        <end position="443"/>
    </location>
</feature>
<protein>
    <submittedName>
        <fullName evidence="8">Competence protein ComEC</fullName>
    </submittedName>
</protein>
<keyword evidence="5 6" id="KW-0472">Membrane</keyword>
<feature type="transmembrane region" description="Helical" evidence="6">
    <location>
        <begin position="261"/>
        <end position="282"/>
    </location>
</feature>
<name>A0A5P9XVR8_ACITH</name>
<reference evidence="8 9" key="1">
    <citation type="submission" date="2019-10" db="EMBL/GenBank/DDBJ databases">
        <authorList>
            <person name="Wang R."/>
        </authorList>
    </citation>
    <scope>NUCLEOTIDE SEQUENCE [LARGE SCALE GENOMIC DNA]</scope>
    <source>
        <strain evidence="8 9">ATCC 19377</strain>
    </source>
</reference>
<evidence type="ECO:0000256" key="1">
    <source>
        <dbReference type="ARBA" id="ARBA00004651"/>
    </source>
</evidence>
<organism evidence="8 9">
    <name type="scientific">Acidithiobacillus thiooxidans ATCC 19377</name>
    <dbReference type="NCBI Taxonomy" id="637390"/>
    <lineage>
        <taxon>Bacteria</taxon>
        <taxon>Pseudomonadati</taxon>
        <taxon>Pseudomonadota</taxon>
        <taxon>Acidithiobacillia</taxon>
        <taxon>Acidithiobacillales</taxon>
        <taxon>Acidithiobacillaceae</taxon>
        <taxon>Acidithiobacillus</taxon>
    </lineage>
</organism>
<evidence type="ECO:0000256" key="5">
    <source>
        <dbReference type="ARBA" id="ARBA00023136"/>
    </source>
</evidence>
<dbReference type="Proteomes" id="UP000363590">
    <property type="component" value="Chromosome"/>
</dbReference>
<dbReference type="GO" id="GO:0005886">
    <property type="term" value="C:plasma membrane"/>
    <property type="evidence" value="ECO:0007669"/>
    <property type="project" value="UniProtKB-SubCell"/>
</dbReference>
<dbReference type="GeneID" id="60697457"/>
<dbReference type="PANTHER" id="PTHR30619:SF1">
    <property type="entry name" value="RECOMBINATION PROTEIN 2"/>
    <property type="match status" value="1"/>
</dbReference>
<proteinExistence type="predicted"/>
<keyword evidence="2" id="KW-1003">Cell membrane</keyword>
<dbReference type="AlphaFoldDB" id="A0A5P9XVR8"/>
<feature type="transmembrane region" description="Helical" evidence="6">
    <location>
        <begin position="365"/>
        <end position="383"/>
    </location>
</feature>
<feature type="transmembrane region" description="Helical" evidence="6">
    <location>
        <begin position="395"/>
        <end position="415"/>
    </location>
</feature>
<evidence type="ECO:0000313" key="9">
    <source>
        <dbReference type="Proteomes" id="UP000363590"/>
    </source>
</evidence>
<dbReference type="InterPro" id="IPR004477">
    <property type="entry name" value="ComEC_N"/>
</dbReference>
<evidence type="ECO:0000259" key="7">
    <source>
        <dbReference type="Pfam" id="PF03772"/>
    </source>
</evidence>
<dbReference type="NCBIfam" id="TIGR00360">
    <property type="entry name" value="ComEC_N-term"/>
    <property type="match status" value="1"/>
</dbReference>
<feature type="domain" description="ComEC/Rec2-related protein" evidence="7">
    <location>
        <begin position="237"/>
        <end position="503"/>
    </location>
</feature>
<keyword evidence="4 6" id="KW-1133">Transmembrane helix</keyword>
<accession>A0A5P9XVR8</accession>
<feature type="transmembrane region" description="Helical" evidence="6">
    <location>
        <begin position="294"/>
        <end position="312"/>
    </location>
</feature>
<feature type="transmembrane region" description="Helical" evidence="6">
    <location>
        <begin position="51"/>
        <end position="68"/>
    </location>
</feature>
<keyword evidence="3 6" id="KW-0812">Transmembrane</keyword>
<feature type="transmembrane region" description="Helical" evidence="6">
    <location>
        <begin position="324"/>
        <end position="345"/>
    </location>
</feature>
<sequence length="737" mass="79828">MRVGAMGYFHNNIRPSVAKLLPGTKSWPSLVLVVLAAGLGMGLFHSFRQLPPLWISLLLCLVSLPLAWKWRHGVLLTLAAAAFSWGIWQAESRLAVHWTSARTFSVEGRISSIPQLGGRDYRFQLTPERWSGESPAGKHPVILQIHGSLPELPVVGQRWQLQLHSEALSTLPKSPFADLDRKRFWEGIGGVARIENARLLPPSLWNLGDQIAAARQAVLQATNMALDRESAGFVQALSVGVGNQLSPEIWQVYRDTGTAHLLVISGSHVAVVAGLILWLVQWGWRRIPWLVTRWPAQMAGVLASIPAAWAYASFAGMQIPGERAAWMISAAAIAWLLGRSHQAWQGLALAALLIVLGNPGAMVDVGFWLSLGAVAALVAVGYGEGGWRTLLRSQWAVFIGLLPILAGLFGQISLVSPLANILVIPLVELLAVPLALLGTLLALMDMEWLSRILFRLVAVQMDGITALLSALLHIPFAQVRTGTGRIWALLAATAGLSIFFLPKGWPGRPLALLGLVPLLVPAEGNTNFELRNLPVQSGMVLFWQKAQHSGVVTANLWKSATRREAGQGLSAVLQQKGLTRVSDWVRTDISTPLPALSAIHQWGPPGARNYPQNIGALSVCRANASDAPAGMHFVDLGKAVQPCILSWGAGPDLLILGDMDLATLQRFGKVGSLSFRQVKLAFAPASFVTAERAFLAGLMPNAAIHYAGDDPSGVWSWQNRHFVQSVSPVRAYWQIED</sequence>
<evidence type="ECO:0000256" key="6">
    <source>
        <dbReference type="SAM" id="Phobius"/>
    </source>
</evidence>
<dbReference type="PANTHER" id="PTHR30619">
    <property type="entry name" value="DNA INTERNALIZATION/COMPETENCE PROTEIN COMEC/REC2"/>
    <property type="match status" value="1"/>
</dbReference>
<comment type="subcellular location">
    <subcellularLocation>
        <location evidence="1">Cell membrane</location>
        <topology evidence="1">Multi-pass membrane protein</topology>
    </subcellularLocation>
</comment>
<feature type="transmembrane region" description="Helical" evidence="6">
    <location>
        <begin position="486"/>
        <end position="502"/>
    </location>
</feature>
<dbReference type="EMBL" id="CP045571">
    <property type="protein sequence ID" value="QFX97336.1"/>
    <property type="molecule type" value="Genomic_DNA"/>
</dbReference>